<accession>A0A9Q5HQN1</accession>
<dbReference type="EMBL" id="LNZH02000216">
    <property type="protein sequence ID" value="OCB84188.1"/>
    <property type="molecule type" value="Genomic_DNA"/>
</dbReference>
<evidence type="ECO:0000256" key="1">
    <source>
        <dbReference type="SAM" id="MobiDB-lite"/>
    </source>
</evidence>
<dbReference type="AlphaFoldDB" id="A0A9Q5HQN1"/>
<feature type="compositionally biased region" description="Polar residues" evidence="1">
    <location>
        <begin position="31"/>
        <end position="42"/>
    </location>
</feature>
<feature type="compositionally biased region" description="Low complexity" evidence="1">
    <location>
        <begin position="52"/>
        <end position="64"/>
    </location>
</feature>
<dbReference type="OrthoDB" id="3268298at2759"/>
<evidence type="ECO:0000313" key="2">
    <source>
        <dbReference type="EMBL" id="OCB84188.1"/>
    </source>
</evidence>
<reference evidence="2" key="1">
    <citation type="submission" date="2016-06" db="EMBL/GenBank/DDBJ databases">
        <title>Draft Genome sequence of the fungus Inonotus baumii.</title>
        <authorList>
            <person name="Zhu H."/>
            <person name="Lin W."/>
        </authorList>
    </citation>
    <scope>NUCLEOTIDE SEQUENCE</scope>
    <source>
        <strain evidence="2">821</strain>
    </source>
</reference>
<gene>
    <name evidence="2" type="ORF">A7U60_g8864</name>
</gene>
<name>A0A9Q5HQN1_SANBA</name>
<feature type="region of interest" description="Disordered" evidence="1">
    <location>
        <begin position="1"/>
        <end position="64"/>
    </location>
</feature>
<comment type="caution">
    <text evidence="2">The sequence shown here is derived from an EMBL/GenBank/DDBJ whole genome shotgun (WGS) entry which is preliminary data.</text>
</comment>
<keyword evidence="3" id="KW-1185">Reference proteome</keyword>
<feature type="region of interest" description="Disordered" evidence="1">
    <location>
        <begin position="191"/>
        <end position="236"/>
    </location>
</feature>
<dbReference type="Proteomes" id="UP000757232">
    <property type="component" value="Unassembled WGS sequence"/>
</dbReference>
<organism evidence="2 3">
    <name type="scientific">Sanghuangporus baumii</name>
    <name type="common">Phellinus baumii</name>
    <dbReference type="NCBI Taxonomy" id="108892"/>
    <lineage>
        <taxon>Eukaryota</taxon>
        <taxon>Fungi</taxon>
        <taxon>Dikarya</taxon>
        <taxon>Basidiomycota</taxon>
        <taxon>Agaricomycotina</taxon>
        <taxon>Agaricomycetes</taxon>
        <taxon>Hymenochaetales</taxon>
        <taxon>Hymenochaetaceae</taxon>
        <taxon>Sanghuangporus</taxon>
    </lineage>
</organism>
<evidence type="ECO:0000313" key="3">
    <source>
        <dbReference type="Proteomes" id="UP000757232"/>
    </source>
</evidence>
<sequence>MPALYTIPHPYNMQQQQQQRQRRAHRVAESECTTQEPGSSLSYPIVIPPSPSHSAEPSSTSTSHLSYGEAFAWPSMWFDVPSISTSTSPQSQFQLAPPLEPLIDMYDTLPDLIQPLIDMYDTLPDLIHSDAKTPDASPVSSLRDACTTPAQENTTQVAICDVPLLAPRPLPFTPPAFLQFDCLPDEDEDLSFPPYTHSRRHLGHSIHQKQNPRKRPAPPPNTPAITSPGADAEMESVHPASIILSKKRRRLTHGENAAPALSLVHPHPSTVAPAQPGLAAGSAVFFNNPGQFYFHPQLAHYTGMMSMGWV</sequence>
<proteinExistence type="predicted"/>
<protein>
    <submittedName>
        <fullName evidence="2">Uncharacterized protein</fullName>
    </submittedName>
</protein>
<feature type="compositionally biased region" description="Basic residues" evidence="1">
    <location>
        <begin position="197"/>
        <end position="216"/>
    </location>
</feature>